<evidence type="ECO:0000313" key="2">
    <source>
        <dbReference type="Proteomes" id="UP000308600"/>
    </source>
</evidence>
<proteinExistence type="predicted"/>
<reference evidence="1 2" key="1">
    <citation type="journal article" date="2019" name="Nat. Ecol. Evol.">
        <title>Megaphylogeny resolves global patterns of mushroom evolution.</title>
        <authorList>
            <person name="Varga T."/>
            <person name="Krizsan K."/>
            <person name="Foldi C."/>
            <person name="Dima B."/>
            <person name="Sanchez-Garcia M."/>
            <person name="Sanchez-Ramirez S."/>
            <person name="Szollosi G.J."/>
            <person name="Szarkandi J.G."/>
            <person name="Papp V."/>
            <person name="Albert L."/>
            <person name="Andreopoulos W."/>
            <person name="Angelini C."/>
            <person name="Antonin V."/>
            <person name="Barry K.W."/>
            <person name="Bougher N.L."/>
            <person name="Buchanan P."/>
            <person name="Buyck B."/>
            <person name="Bense V."/>
            <person name="Catcheside P."/>
            <person name="Chovatia M."/>
            <person name="Cooper J."/>
            <person name="Damon W."/>
            <person name="Desjardin D."/>
            <person name="Finy P."/>
            <person name="Geml J."/>
            <person name="Haridas S."/>
            <person name="Hughes K."/>
            <person name="Justo A."/>
            <person name="Karasinski D."/>
            <person name="Kautmanova I."/>
            <person name="Kiss B."/>
            <person name="Kocsube S."/>
            <person name="Kotiranta H."/>
            <person name="LaButti K.M."/>
            <person name="Lechner B.E."/>
            <person name="Liimatainen K."/>
            <person name="Lipzen A."/>
            <person name="Lukacs Z."/>
            <person name="Mihaltcheva S."/>
            <person name="Morgado L.N."/>
            <person name="Niskanen T."/>
            <person name="Noordeloos M.E."/>
            <person name="Ohm R.A."/>
            <person name="Ortiz-Santana B."/>
            <person name="Ovrebo C."/>
            <person name="Racz N."/>
            <person name="Riley R."/>
            <person name="Savchenko A."/>
            <person name="Shiryaev A."/>
            <person name="Soop K."/>
            <person name="Spirin V."/>
            <person name="Szebenyi C."/>
            <person name="Tomsovsky M."/>
            <person name="Tulloss R.E."/>
            <person name="Uehling J."/>
            <person name="Grigoriev I.V."/>
            <person name="Vagvolgyi C."/>
            <person name="Papp T."/>
            <person name="Martin F.M."/>
            <person name="Miettinen O."/>
            <person name="Hibbett D.S."/>
            <person name="Nagy L.G."/>
        </authorList>
    </citation>
    <scope>NUCLEOTIDE SEQUENCE [LARGE SCALE GENOMIC DNA]</scope>
    <source>
        <strain evidence="1 2">NL-1719</strain>
    </source>
</reference>
<accession>A0ACD3ALZ7</accession>
<keyword evidence="2" id="KW-1185">Reference proteome</keyword>
<name>A0ACD3ALZ7_9AGAR</name>
<dbReference type="Proteomes" id="UP000308600">
    <property type="component" value="Unassembled WGS sequence"/>
</dbReference>
<sequence>MTGILGFSVRAADKSGSSQHLTFSGLHHIYFSRFTDSSEWMTGLPPPSNHDLVRAGILDLPIELISKIIHDQATDLFVLAQVNRFLNRLVMNYYLPPLLPDPHHIEDLWLDFEEDKVVAGRLQNHDSSYLGTPVPFGKLLSSRSPKLSSIQSSPVCQYAPGHPYDTPTCQSKVLSVNSTVPRIALDLSYSVPSDFDIWSAFPKNSTDVPTSNATAAYLPPTSIYPPVHHFVTEIILSASLFLIFFLTEDSGFLDDLMDFLQIFKGLKVLTIIDTGAFTRHTDSRMEVVDCAVFRLLKARCRNVQTVKLESVDGKVKVHHI</sequence>
<gene>
    <name evidence="1" type="ORF">BDN72DRAFT_961390</name>
</gene>
<protein>
    <submittedName>
        <fullName evidence="1">Uncharacterized protein</fullName>
    </submittedName>
</protein>
<organism evidence="1 2">
    <name type="scientific">Pluteus cervinus</name>
    <dbReference type="NCBI Taxonomy" id="181527"/>
    <lineage>
        <taxon>Eukaryota</taxon>
        <taxon>Fungi</taxon>
        <taxon>Dikarya</taxon>
        <taxon>Basidiomycota</taxon>
        <taxon>Agaricomycotina</taxon>
        <taxon>Agaricomycetes</taxon>
        <taxon>Agaricomycetidae</taxon>
        <taxon>Agaricales</taxon>
        <taxon>Pluteineae</taxon>
        <taxon>Pluteaceae</taxon>
        <taxon>Pluteus</taxon>
    </lineage>
</organism>
<evidence type="ECO:0000313" key="1">
    <source>
        <dbReference type="EMBL" id="TFK66938.1"/>
    </source>
</evidence>
<dbReference type="EMBL" id="ML208390">
    <property type="protein sequence ID" value="TFK66938.1"/>
    <property type="molecule type" value="Genomic_DNA"/>
</dbReference>